<accession>A0A4Y8SPR8</accession>
<gene>
    <name evidence="3" type="ORF">E2R66_00300</name>
</gene>
<evidence type="ECO:0000313" key="3">
    <source>
        <dbReference type="EMBL" id="TFF40660.1"/>
    </source>
</evidence>
<dbReference type="AlphaFoldDB" id="A0A4Y8SPR8"/>
<dbReference type="PANTHER" id="PTHR36927:SF4">
    <property type="entry name" value="BLR5718 PROTEIN"/>
    <property type="match status" value="1"/>
</dbReference>
<keyword evidence="3" id="KW-0808">Transferase</keyword>
<feature type="transmembrane region" description="Helical" evidence="1">
    <location>
        <begin position="144"/>
        <end position="166"/>
    </location>
</feature>
<name>A0A4Y8SPR8_9SPHI</name>
<dbReference type="OrthoDB" id="5446016at2"/>
<feature type="domain" description="Acyltransferase 3" evidence="2">
    <location>
        <begin position="18"/>
        <end position="370"/>
    </location>
</feature>
<feature type="transmembrane region" description="Helical" evidence="1">
    <location>
        <begin position="220"/>
        <end position="240"/>
    </location>
</feature>
<evidence type="ECO:0000259" key="2">
    <source>
        <dbReference type="Pfam" id="PF01757"/>
    </source>
</evidence>
<proteinExistence type="predicted"/>
<reference evidence="3 4" key="1">
    <citation type="journal article" date="2017" name="Int. J. Syst. Evol. Microbiol.">
        <title>Mucilaginibacterpsychrotolerans sp. nov., isolated from peatlands.</title>
        <authorList>
            <person name="Deng Y."/>
            <person name="Shen L."/>
            <person name="Xu B."/>
            <person name="Liu Y."/>
            <person name="Gu Z."/>
            <person name="Liu H."/>
            <person name="Zhou Y."/>
        </authorList>
    </citation>
    <scope>NUCLEOTIDE SEQUENCE [LARGE SCALE GENOMIC DNA]</scope>
    <source>
        <strain evidence="3 4">NH7-4</strain>
    </source>
</reference>
<organism evidence="3 4">
    <name type="scientific">Mucilaginibacter psychrotolerans</name>
    <dbReference type="NCBI Taxonomy" id="1524096"/>
    <lineage>
        <taxon>Bacteria</taxon>
        <taxon>Pseudomonadati</taxon>
        <taxon>Bacteroidota</taxon>
        <taxon>Sphingobacteriia</taxon>
        <taxon>Sphingobacteriales</taxon>
        <taxon>Sphingobacteriaceae</taxon>
        <taxon>Mucilaginibacter</taxon>
    </lineage>
</organism>
<feature type="transmembrane region" description="Helical" evidence="1">
    <location>
        <begin position="288"/>
        <end position="308"/>
    </location>
</feature>
<feature type="transmembrane region" description="Helical" evidence="1">
    <location>
        <begin position="62"/>
        <end position="84"/>
    </location>
</feature>
<feature type="transmembrane region" description="Helical" evidence="1">
    <location>
        <begin position="328"/>
        <end position="350"/>
    </location>
</feature>
<dbReference type="InterPro" id="IPR002656">
    <property type="entry name" value="Acyl_transf_3_dom"/>
</dbReference>
<dbReference type="Pfam" id="PF01757">
    <property type="entry name" value="Acyl_transf_3"/>
    <property type="match status" value="1"/>
</dbReference>
<dbReference type="GO" id="GO:0016747">
    <property type="term" value="F:acyltransferase activity, transferring groups other than amino-acyl groups"/>
    <property type="evidence" value="ECO:0007669"/>
    <property type="project" value="InterPro"/>
</dbReference>
<keyword evidence="1" id="KW-0472">Membrane</keyword>
<protein>
    <submittedName>
        <fullName evidence="3">Acyltransferase</fullName>
    </submittedName>
</protein>
<sequence>MPGTHSANTPEQSKGKILYIDHLKVVLTVLVILHHACVTYGAPGGWYYSEKTTLMGALLPMTVFVAVNQAFFMGFFFFLSALFIPSSFDKKGPAKFLVDKLIRLGLPLVFYALVLSPFLSFMVYNYTGTHPQITYAQYLSGFDGWINFGVLWFVAALLIFTLAYALFRMFMDDRHMSKPLPSVAKLLLFAGVIGLISYAVRIVFPVGWVLKPLGFQLGHFPQYIAMFILGLIASRSKWIANADYQTGKTMRTIALRLVYIGFPAFFVAQKMLDFPTDAFNIGGHWQSLWYAVWEQLVGFSIVTALLCIGKERWNKPSQFLSLLSRSTFAVYIFHPLILIALSVALHNWVVEPALKLLVVARLAVIGSFLLGLLVVRIPWVNRVV</sequence>
<dbReference type="EMBL" id="SOZE01000001">
    <property type="protein sequence ID" value="TFF40660.1"/>
    <property type="molecule type" value="Genomic_DNA"/>
</dbReference>
<comment type="caution">
    <text evidence="3">The sequence shown here is derived from an EMBL/GenBank/DDBJ whole genome shotgun (WGS) entry which is preliminary data.</text>
</comment>
<keyword evidence="1" id="KW-0812">Transmembrane</keyword>
<evidence type="ECO:0000313" key="4">
    <source>
        <dbReference type="Proteomes" id="UP000297540"/>
    </source>
</evidence>
<dbReference type="RefSeq" id="WP_133230240.1">
    <property type="nucleotide sequence ID" value="NZ_SOZE01000001.1"/>
</dbReference>
<evidence type="ECO:0000256" key="1">
    <source>
        <dbReference type="SAM" id="Phobius"/>
    </source>
</evidence>
<dbReference type="Proteomes" id="UP000297540">
    <property type="component" value="Unassembled WGS sequence"/>
</dbReference>
<feature type="transmembrane region" description="Helical" evidence="1">
    <location>
        <begin position="186"/>
        <end position="208"/>
    </location>
</feature>
<feature type="transmembrane region" description="Helical" evidence="1">
    <location>
        <begin position="23"/>
        <end position="42"/>
    </location>
</feature>
<keyword evidence="4" id="KW-1185">Reference proteome</keyword>
<keyword evidence="1" id="KW-1133">Transmembrane helix</keyword>
<dbReference type="InterPro" id="IPR050623">
    <property type="entry name" value="Glucan_succinyl_AcylTrfase"/>
</dbReference>
<feature type="transmembrane region" description="Helical" evidence="1">
    <location>
        <begin position="252"/>
        <end position="268"/>
    </location>
</feature>
<keyword evidence="3" id="KW-0012">Acyltransferase</keyword>
<dbReference type="PANTHER" id="PTHR36927">
    <property type="entry name" value="BLR4337 PROTEIN"/>
    <property type="match status" value="1"/>
</dbReference>
<feature type="transmembrane region" description="Helical" evidence="1">
    <location>
        <begin position="104"/>
        <end position="124"/>
    </location>
</feature>
<feature type="transmembrane region" description="Helical" evidence="1">
    <location>
        <begin position="356"/>
        <end position="375"/>
    </location>
</feature>